<proteinExistence type="predicted"/>
<dbReference type="GO" id="GO:0016491">
    <property type="term" value="F:oxidoreductase activity"/>
    <property type="evidence" value="ECO:0007669"/>
    <property type="project" value="InterPro"/>
</dbReference>
<protein>
    <submittedName>
        <fullName evidence="2">Dihydropyrimidine dehydrogenase</fullName>
    </submittedName>
</protein>
<dbReference type="Pfam" id="PF07992">
    <property type="entry name" value="Pyr_redox_2"/>
    <property type="match status" value="1"/>
</dbReference>
<gene>
    <name evidence="2" type="ORF">GF339_17835</name>
</gene>
<dbReference type="PANTHER" id="PTHR42783">
    <property type="entry name" value="GLUTAMATE SYNTHASE [NADPH] SMALL CHAIN"/>
    <property type="match status" value="1"/>
</dbReference>
<dbReference type="PANTHER" id="PTHR42783:SF3">
    <property type="entry name" value="GLUTAMATE SYNTHASE [NADPH] SMALL CHAIN-RELATED"/>
    <property type="match status" value="1"/>
</dbReference>
<evidence type="ECO:0000259" key="1">
    <source>
        <dbReference type="Pfam" id="PF07992"/>
    </source>
</evidence>
<dbReference type="InterPro" id="IPR036188">
    <property type="entry name" value="FAD/NAD-bd_sf"/>
</dbReference>
<comment type="caution">
    <text evidence="2">The sequence shown here is derived from an EMBL/GenBank/DDBJ whole genome shotgun (WGS) entry which is preliminary data.</text>
</comment>
<feature type="non-terminal residue" evidence="2">
    <location>
        <position position="1"/>
    </location>
</feature>
<reference evidence="2" key="1">
    <citation type="submission" date="2019-11" db="EMBL/GenBank/DDBJ databases">
        <title>Microbial mats filling the niche in hypersaline microbial mats.</title>
        <authorList>
            <person name="Wong H.L."/>
            <person name="Macleod F.I."/>
            <person name="White R.A. III"/>
            <person name="Burns B.P."/>
        </authorList>
    </citation>
    <scope>NUCLEOTIDE SEQUENCE</scope>
    <source>
        <strain evidence="2">Rbin_158</strain>
    </source>
</reference>
<evidence type="ECO:0000313" key="3">
    <source>
        <dbReference type="Proteomes" id="UP000649604"/>
    </source>
</evidence>
<evidence type="ECO:0000313" key="2">
    <source>
        <dbReference type="EMBL" id="MBD3326450.1"/>
    </source>
</evidence>
<dbReference type="SUPFAM" id="SSF51971">
    <property type="entry name" value="Nucleotide-binding domain"/>
    <property type="match status" value="1"/>
</dbReference>
<accession>A0A9D5JYN6</accession>
<dbReference type="AlphaFoldDB" id="A0A9D5JYN6"/>
<dbReference type="Gene3D" id="3.50.50.60">
    <property type="entry name" value="FAD/NAD(P)-binding domain"/>
    <property type="match status" value="2"/>
</dbReference>
<sequence>AGGVLIYGIPEFRLPKKILQAEVEYLQHVGVKIETNAVIGKTYTIDELFEDGFDAVYIANGAGLPKFMRIPGENLNGVYSANEYLTRSNLMKAYDFPRYDTPIARGKNVAVFGGGNVAMDAVRTALRLGADNAYLIYRRSEVEMPARNEEIEHAKEEGIQFHLLTNPIRILGDEEGRVKAVECLQMKLGEPDQSGRRRPIPIEGSEFTLDVDTVVVAIGTAANPLISQTTPDLAINKWGYIVIDEETGATNKPGVFAGGDIVRGAATVILAMGDGRRAAEAIHAYVMSPESPSEG</sequence>
<feature type="domain" description="FAD/NAD(P)-binding" evidence="1">
    <location>
        <begin position="20"/>
        <end position="275"/>
    </location>
</feature>
<name>A0A9D5JYN6_9BACT</name>
<dbReference type="InterPro" id="IPR023753">
    <property type="entry name" value="FAD/NAD-binding_dom"/>
</dbReference>
<dbReference type="PRINTS" id="PR00368">
    <property type="entry name" value="FADPNR"/>
</dbReference>
<dbReference type="EMBL" id="WJJP01000584">
    <property type="protein sequence ID" value="MBD3326450.1"/>
    <property type="molecule type" value="Genomic_DNA"/>
</dbReference>
<organism evidence="2 3">
    <name type="scientific">candidate division KSB3 bacterium</name>
    <dbReference type="NCBI Taxonomy" id="2044937"/>
    <lineage>
        <taxon>Bacteria</taxon>
        <taxon>candidate division KSB3</taxon>
    </lineage>
</organism>
<dbReference type="Proteomes" id="UP000649604">
    <property type="component" value="Unassembled WGS sequence"/>
</dbReference>